<keyword evidence="2 6" id="KW-0699">rRNA-binding</keyword>
<dbReference type="InterPro" id="IPR002942">
    <property type="entry name" value="S4_RNA-bd"/>
</dbReference>
<evidence type="ECO:0000256" key="6">
    <source>
        <dbReference type="PROSITE-ProRule" id="PRU00182"/>
    </source>
</evidence>
<name>M4QL02_9EUKA</name>
<dbReference type="GO" id="GO:0019843">
    <property type="term" value="F:rRNA binding"/>
    <property type="evidence" value="ECO:0007669"/>
    <property type="project" value="UniProtKB-KW"/>
</dbReference>
<dbReference type="Gene3D" id="3.10.290.10">
    <property type="entry name" value="RNA-binding S4 domain"/>
    <property type="match status" value="1"/>
</dbReference>
<keyword evidence="10" id="KW-0496">Mitochondrion</keyword>
<gene>
    <name evidence="10" type="primary">rps4</name>
</gene>
<feature type="domain" description="Small ribosomal subunit protein uS4 N-terminal" evidence="9">
    <location>
        <begin position="70"/>
        <end position="130"/>
    </location>
</feature>
<feature type="domain" description="RNA-binding S4" evidence="8">
    <location>
        <begin position="131"/>
        <end position="191"/>
    </location>
</feature>
<evidence type="ECO:0000256" key="7">
    <source>
        <dbReference type="RuleBase" id="RU003699"/>
    </source>
</evidence>
<reference evidence="10" key="1">
    <citation type="journal article" date="2006" name="RNA">
        <title>Hybrid E. coli--Mitochondrial ribonuclease P RNAs are catalytically active.</title>
        <authorList>
            <person name="Seif E."/>
            <person name="Cadieux A."/>
            <person name="Lang B.F."/>
        </authorList>
    </citation>
    <scope>NUCLEOTIDE SEQUENCE</scope>
    <source>
        <strain evidence="10">ATCC 50695</strain>
    </source>
</reference>
<dbReference type="InterPro" id="IPR036986">
    <property type="entry name" value="S4_RNA-bd_sf"/>
</dbReference>
<dbReference type="Pfam" id="PF00163">
    <property type="entry name" value="Ribosomal_S4"/>
    <property type="match status" value="1"/>
</dbReference>
<dbReference type="GO" id="GO:0015935">
    <property type="term" value="C:small ribosomal subunit"/>
    <property type="evidence" value="ECO:0007669"/>
    <property type="project" value="TreeGrafter"/>
</dbReference>
<dbReference type="PANTHER" id="PTHR11831">
    <property type="entry name" value="30S 40S RIBOSOMAL PROTEIN"/>
    <property type="match status" value="1"/>
</dbReference>
<evidence type="ECO:0000256" key="1">
    <source>
        <dbReference type="ARBA" id="ARBA00007465"/>
    </source>
</evidence>
<dbReference type="SUPFAM" id="SSF55174">
    <property type="entry name" value="Alpha-L RNA-binding motif"/>
    <property type="match status" value="1"/>
</dbReference>
<dbReference type="CDD" id="cd00165">
    <property type="entry name" value="S4"/>
    <property type="match status" value="1"/>
</dbReference>
<dbReference type="InterPro" id="IPR001912">
    <property type="entry name" value="Ribosomal_uS4_N"/>
</dbReference>
<dbReference type="GO" id="GO:0042274">
    <property type="term" value="P:ribosomal small subunit biogenesis"/>
    <property type="evidence" value="ECO:0007669"/>
    <property type="project" value="TreeGrafter"/>
</dbReference>
<comment type="similarity">
    <text evidence="1 7">Belongs to the universal ribosomal protein uS4 family.</text>
</comment>
<dbReference type="SMART" id="SM00363">
    <property type="entry name" value="S4"/>
    <property type="match status" value="1"/>
</dbReference>
<dbReference type="GO" id="GO:0003735">
    <property type="term" value="F:structural constituent of ribosome"/>
    <property type="evidence" value="ECO:0007669"/>
    <property type="project" value="TreeGrafter"/>
</dbReference>
<sequence length="246" mass="29044">MTKRIASKRKVYLQTGEDLWGKSHLLWKKSEKWKYTPGEHKKRHRSSERLTGLNSSQDLQYMFSLGYLTSVPSEKVRISYHEPRYSTLLREKQKLKKTYINMNENQFESLYHSSRKNKGKVSENLLKLLEKRLDMCLVRSAFAVSLCHARQLISHGHVSVNNQCVYNHNHYLNSGDFVAVDSMYIPNAAQLCMKSIKQLPIDYFKSSPNLEIDYHTMSFIYLYSPEIETIPYYISYNLDQIIRYYS</sequence>
<reference evidence="10" key="2">
    <citation type="journal article" date="2013" name="Genome Biol. Evol.">
        <title>Strikingly bacteria-like and gene-rich mitochondrial genomes throughout jakobid protists.</title>
        <authorList>
            <person name="Burger G."/>
            <person name="Gray M.W."/>
            <person name="Forget L."/>
            <person name="Lang B.F."/>
        </authorList>
    </citation>
    <scope>NUCLEOTIDE SEQUENCE</scope>
    <source>
        <strain evidence="10">ATCC 50695</strain>
    </source>
</reference>
<evidence type="ECO:0000256" key="5">
    <source>
        <dbReference type="ARBA" id="ARBA00023274"/>
    </source>
</evidence>
<evidence type="ECO:0000259" key="8">
    <source>
        <dbReference type="SMART" id="SM00363"/>
    </source>
</evidence>
<evidence type="ECO:0000256" key="2">
    <source>
        <dbReference type="ARBA" id="ARBA00022730"/>
    </source>
</evidence>
<dbReference type="InterPro" id="IPR018079">
    <property type="entry name" value="Ribosomal_uS4_CS"/>
</dbReference>
<keyword evidence="3 6" id="KW-0694">RNA-binding</keyword>
<accession>M4QL02</accession>
<evidence type="ECO:0000259" key="9">
    <source>
        <dbReference type="SMART" id="SM01390"/>
    </source>
</evidence>
<dbReference type="PROSITE" id="PS00632">
    <property type="entry name" value="RIBOSOMAL_S4"/>
    <property type="match status" value="1"/>
</dbReference>
<dbReference type="InterPro" id="IPR022801">
    <property type="entry name" value="Ribosomal_uS4"/>
</dbReference>
<evidence type="ECO:0000313" key="10">
    <source>
        <dbReference type="EMBL" id="AGH24133.1"/>
    </source>
</evidence>
<protein>
    <submittedName>
        <fullName evidence="10">Ribosomal protein S4</fullName>
    </submittedName>
</protein>
<dbReference type="Pfam" id="PF01479">
    <property type="entry name" value="S4"/>
    <property type="match status" value="1"/>
</dbReference>
<proteinExistence type="inferred from homology"/>
<dbReference type="PANTHER" id="PTHR11831:SF4">
    <property type="entry name" value="SMALL RIBOSOMAL SUBUNIT PROTEIN US4M"/>
    <property type="match status" value="1"/>
</dbReference>
<dbReference type="RefSeq" id="YP_007890639.1">
    <property type="nucleotide sequence ID" value="NC_021126.1"/>
</dbReference>
<dbReference type="EMBL" id="KC353354">
    <property type="protein sequence ID" value="AGH24133.1"/>
    <property type="molecule type" value="Genomic_DNA"/>
</dbReference>
<evidence type="ECO:0000256" key="4">
    <source>
        <dbReference type="ARBA" id="ARBA00022980"/>
    </source>
</evidence>
<dbReference type="SMART" id="SM01390">
    <property type="entry name" value="Ribosomal_S4"/>
    <property type="match status" value="1"/>
</dbReference>
<evidence type="ECO:0000256" key="3">
    <source>
        <dbReference type="ARBA" id="ARBA00022884"/>
    </source>
</evidence>
<organism evidence="10">
    <name type="scientific">Jakoba bahamiensis</name>
    <dbReference type="NCBI Taxonomy" id="221721"/>
    <lineage>
        <taxon>Eukaryota</taxon>
        <taxon>Discoba</taxon>
        <taxon>Jakobida</taxon>
        <taxon>Histionina</taxon>
        <taxon>Jakobidae</taxon>
        <taxon>Jakoba</taxon>
    </lineage>
</organism>
<geneLocation type="mitochondrion" evidence="10"/>
<dbReference type="PROSITE" id="PS50889">
    <property type="entry name" value="S4"/>
    <property type="match status" value="1"/>
</dbReference>
<dbReference type="AlphaFoldDB" id="M4QL02"/>
<dbReference type="GeneID" id="15333045"/>
<keyword evidence="4 7" id="KW-0689">Ribosomal protein</keyword>
<dbReference type="Gene3D" id="1.10.1050.10">
    <property type="entry name" value="Ribosomal Protein S4 Delta 41, Chain A, domain 1"/>
    <property type="match status" value="1"/>
</dbReference>
<keyword evidence="5 7" id="KW-0687">Ribonucleoprotein</keyword>